<evidence type="ECO:0000256" key="2">
    <source>
        <dbReference type="ARBA" id="ARBA00022771"/>
    </source>
</evidence>
<keyword evidence="10 11" id="KW-0067">ATP-binding</keyword>
<accession>A0A6P4A5E6</accession>
<dbReference type="PROSITE" id="PS50119">
    <property type="entry name" value="ZF_BBOX"/>
    <property type="match status" value="1"/>
</dbReference>
<organism evidence="8">
    <name type="scientific">Ziziphus jujuba</name>
    <name type="common">Chinese jujube</name>
    <name type="synonym">Ziziphus sativa</name>
    <dbReference type="NCBI Taxonomy" id="326968"/>
    <lineage>
        <taxon>Eukaryota</taxon>
        <taxon>Viridiplantae</taxon>
        <taxon>Streptophyta</taxon>
        <taxon>Embryophyta</taxon>
        <taxon>Tracheophyta</taxon>
        <taxon>Spermatophyta</taxon>
        <taxon>Magnoliopsida</taxon>
        <taxon>eudicotyledons</taxon>
        <taxon>Gunneridae</taxon>
        <taxon>Pentapetalae</taxon>
        <taxon>rosids</taxon>
        <taxon>fabids</taxon>
        <taxon>Rosales</taxon>
        <taxon>Rhamnaceae</taxon>
        <taxon>Paliureae</taxon>
        <taxon>Ziziphus</taxon>
    </lineage>
</organism>
<evidence type="ECO:0000256" key="1">
    <source>
        <dbReference type="ARBA" id="ARBA00022723"/>
    </source>
</evidence>
<dbReference type="PANTHER" id="PTHR31717">
    <property type="entry name" value="ZINC FINGER PROTEIN CONSTANS-LIKE 10"/>
    <property type="match status" value="1"/>
</dbReference>
<keyword evidence="10 11" id="KW-0347">Helicase</keyword>
<evidence type="ECO:0000313" key="7">
    <source>
        <dbReference type="Proteomes" id="UP001652623"/>
    </source>
</evidence>
<evidence type="ECO:0000313" key="10">
    <source>
        <dbReference type="RefSeq" id="XP_015880980.3"/>
    </source>
</evidence>
<evidence type="ECO:0000313" key="9">
    <source>
        <dbReference type="RefSeq" id="XP_015880913.1"/>
    </source>
</evidence>
<sequence length="286" mass="30848">MKNCELCKGLARTYCESDQASLCWTCDVKVHGANFLVARHTRSVLCHACQAPTPWKASGAELGVTVSVCENCVVGVRNRGQQEESQGGNEDEIDTGDDDDDDDDLNGDDDDDDDVDGADDGEEDEEEAVGDGDDDDEEDADNQVVPWSSTSTPPPPAASSSSSEESVSRFNNGGGEVSETAQVFSLKRLRETDLLPPQEDLGRSSSQRRYSSGTDGEATTPLDYTMTRPLKDRRTGTDRPGQAQTGLRAPTVVDSLKRFHRQDNGELSRQSGAIDLNSPASPNRSI</sequence>
<dbReference type="RefSeq" id="XP_015880980.3">
    <property type="nucleotide sequence ID" value="XM_016025494.4"/>
</dbReference>
<keyword evidence="3" id="KW-0862">Zinc</keyword>
<evidence type="ECO:0000256" key="5">
    <source>
        <dbReference type="SAM" id="MobiDB-lite"/>
    </source>
</evidence>
<keyword evidence="10 11" id="KW-0378">Hydrolase</keyword>
<dbReference type="InterPro" id="IPR000315">
    <property type="entry name" value="Znf_B-box"/>
</dbReference>
<feature type="compositionally biased region" description="Low complexity" evidence="5">
    <location>
        <begin position="203"/>
        <end position="212"/>
    </location>
</feature>
<keyword evidence="1" id="KW-0479">Metal-binding</keyword>
<keyword evidence="2 4" id="KW-0863">Zinc-finger</keyword>
<gene>
    <name evidence="8 9" type="primary">LOC107416875</name>
    <name evidence="10 11" type="synonym">LOC107416946</name>
</gene>
<name>A0A6P4A586_ZIZJJ</name>
<dbReference type="Proteomes" id="UP001652623">
    <property type="component" value="Chromosome 4"/>
</dbReference>
<dbReference type="RefSeq" id="XP_015880912.1">
    <property type="nucleotide sequence ID" value="XM_016025426.2"/>
</dbReference>
<dbReference type="RefSeq" id="XP_048328597.2">
    <property type="nucleotide sequence ID" value="XM_048472640.2"/>
</dbReference>
<accession>A0A6P4A586</accession>
<feature type="domain" description="B box-type" evidence="6">
    <location>
        <begin position="1"/>
        <end position="45"/>
    </location>
</feature>
<feature type="region of interest" description="Disordered" evidence="5">
    <location>
        <begin position="80"/>
        <end position="286"/>
    </location>
</feature>
<dbReference type="CDD" id="cd19821">
    <property type="entry name" value="Bbox1_BBX-like"/>
    <property type="match status" value="1"/>
</dbReference>
<dbReference type="SMART" id="SM00336">
    <property type="entry name" value="BBOX"/>
    <property type="match status" value="1"/>
</dbReference>
<keyword evidence="10 11" id="KW-0547">Nucleotide-binding</keyword>
<dbReference type="RefSeq" id="XP_015880913.1">
    <property type="nucleotide sequence ID" value="XM_016025427.2"/>
</dbReference>
<dbReference type="AlphaFoldDB" id="A0A6P4A586"/>
<dbReference type="PANTHER" id="PTHR31717:SF60">
    <property type="entry name" value="B-BOX TYPE ZINC FINGER FAMILY PROTEIN"/>
    <property type="match status" value="1"/>
</dbReference>
<feature type="compositionally biased region" description="Basic and acidic residues" evidence="5">
    <location>
        <begin position="255"/>
        <end position="266"/>
    </location>
</feature>
<feature type="compositionally biased region" description="Acidic residues" evidence="5">
    <location>
        <begin position="89"/>
        <end position="141"/>
    </location>
</feature>
<proteinExistence type="predicted"/>
<dbReference type="Pfam" id="PF00643">
    <property type="entry name" value="zf-B_box"/>
    <property type="match status" value="1"/>
</dbReference>
<evidence type="ECO:0000313" key="11">
    <source>
        <dbReference type="RefSeq" id="XP_048328597.2"/>
    </source>
</evidence>
<dbReference type="GO" id="GO:0004386">
    <property type="term" value="F:helicase activity"/>
    <property type="evidence" value="ECO:0007669"/>
    <property type="project" value="UniProtKB-KW"/>
</dbReference>
<evidence type="ECO:0000259" key="6">
    <source>
        <dbReference type="PROSITE" id="PS50119"/>
    </source>
</evidence>
<reference evidence="8 9" key="1">
    <citation type="submission" date="2022-04" db="UniProtKB">
        <authorList>
            <consortium name="RefSeq"/>
        </authorList>
    </citation>
    <scope>IDENTIFICATION</scope>
    <source>
        <tissue evidence="8 9">In vitro plantlets</tissue>
        <tissue evidence="10 11">Seedling</tissue>
    </source>
</reference>
<dbReference type="GO" id="GO:0008270">
    <property type="term" value="F:zinc ion binding"/>
    <property type="evidence" value="ECO:0007669"/>
    <property type="project" value="UniProtKB-KW"/>
</dbReference>
<evidence type="ECO:0000256" key="3">
    <source>
        <dbReference type="ARBA" id="ARBA00022833"/>
    </source>
</evidence>
<protein>
    <submittedName>
        <fullName evidence="10 11">ATP-dependent RNA helicase DRS1</fullName>
    </submittedName>
    <submittedName>
        <fullName evidence="8 9">myelin transcription factor 1-like protein</fullName>
    </submittedName>
</protein>
<dbReference type="KEGG" id="zju:107416946"/>
<evidence type="ECO:0000313" key="8">
    <source>
        <dbReference type="RefSeq" id="XP_015880912.1"/>
    </source>
</evidence>
<dbReference type="InterPro" id="IPR049808">
    <property type="entry name" value="CONSTANS-like_Bbox1"/>
</dbReference>
<keyword evidence="7" id="KW-1185">Reference proteome</keyword>
<evidence type="ECO:0000256" key="4">
    <source>
        <dbReference type="PROSITE-ProRule" id="PRU00024"/>
    </source>
</evidence>